<dbReference type="GO" id="GO:0000976">
    <property type="term" value="F:transcription cis-regulatory region binding"/>
    <property type="evidence" value="ECO:0007669"/>
    <property type="project" value="TreeGrafter"/>
</dbReference>
<protein>
    <submittedName>
        <fullName evidence="4">TetR/AcrR family transcriptional regulator</fullName>
    </submittedName>
</protein>
<dbReference type="InterPro" id="IPR013573">
    <property type="entry name" value="Tscrpt_reg_YcdC_C"/>
</dbReference>
<gene>
    <name evidence="4" type="ORF">DRV85_09260</name>
</gene>
<dbReference type="OrthoDB" id="2356263at2"/>
<evidence type="ECO:0000256" key="1">
    <source>
        <dbReference type="ARBA" id="ARBA00023125"/>
    </source>
</evidence>
<dbReference type="Gene3D" id="1.10.10.60">
    <property type="entry name" value="Homeodomain-like"/>
    <property type="match status" value="1"/>
</dbReference>
<dbReference type="GO" id="GO:0045892">
    <property type="term" value="P:negative regulation of DNA-templated transcription"/>
    <property type="evidence" value="ECO:0007669"/>
    <property type="project" value="InterPro"/>
</dbReference>
<dbReference type="InterPro" id="IPR050109">
    <property type="entry name" value="HTH-type_TetR-like_transc_reg"/>
</dbReference>
<name>A0A365UA65_9RHOB</name>
<evidence type="ECO:0000313" key="4">
    <source>
        <dbReference type="EMBL" id="RBI85895.1"/>
    </source>
</evidence>
<organism evidence="4 5">
    <name type="scientific">Rhodosalinus halophilus</name>
    <dbReference type="NCBI Taxonomy" id="2259333"/>
    <lineage>
        <taxon>Bacteria</taxon>
        <taxon>Pseudomonadati</taxon>
        <taxon>Pseudomonadota</taxon>
        <taxon>Alphaproteobacteria</taxon>
        <taxon>Rhodobacterales</taxon>
        <taxon>Paracoccaceae</taxon>
        <taxon>Rhodosalinus</taxon>
    </lineage>
</organism>
<comment type="caution">
    <text evidence="4">The sequence shown here is derived from an EMBL/GenBank/DDBJ whole genome shotgun (WGS) entry which is preliminary data.</text>
</comment>
<dbReference type="Gene3D" id="1.10.357.10">
    <property type="entry name" value="Tetracycline Repressor, domain 2"/>
    <property type="match status" value="1"/>
</dbReference>
<dbReference type="RefSeq" id="WP_113289154.1">
    <property type="nucleotide sequence ID" value="NZ_QNTQ01000006.1"/>
</dbReference>
<dbReference type="PANTHER" id="PTHR30055:SF196">
    <property type="entry name" value="HTH-TYPE TRANSCRIPTIONAL REGULATOR RUTR"/>
    <property type="match status" value="1"/>
</dbReference>
<keyword evidence="1 2" id="KW-0238">DNA-binding</keyword>
<keyword evidence="5" id="KW-1185">Reference proteome</keyword>
<feature type="DNA-binding region" description="H-T-H motif" evidence="2">
    <location>
        <begin position="41"/>
        <end position="60"/>
    </location>
</feature>
<reference evidence="4 5" key="1">
    <citation type="submission" date="2018-07" db="EMBL/GenBank/DDBJ databases">
        <title>Rhodosalinus sp. strain E84T genomic sequence and assembly.</title>
        <authorList>
            <person name="Liu Z.-W."/>
            <person name="Lu D.-C."/>
        </authorList>
    </citation>
    <scope>NUCLEOTIDE SEQUENCE [LARGE SCALE GENOMIC DNA]</scope>
    <source>
        <strain evidence="4 5">E84</strain>
    </source>
</reference>
<sequence length="211" mass="24384">MNRPTEPYTARKPSRIQTRNRKRILEAALDVFSVEGYRGATLDQIAQAAGLSKPNILYYFEGKEAIHVTLLNHTMETWLEPLHRLDPAGEPLEELLRYIRRKVEMSREYPRESRLFANEILQGAPRMRPHLEDGLKPLVDEKAALIARWVEQGRLAPVEPRHLIMSIWATTQHYADFEAQIAVLMPEGDVWDDALAHVETMFRKLLAPRPD</sequence>
<dbReference type="InterPro" id="IPR036271">
    <property type="entry name" value="Tet_transcr_reg_TetR-rel_C_sf"/>
</dbReference>
<dbReference type="AlphaFoldDB" id="A0A365UA65"/>
<dbReference type="InterPro" id="IPR009057">
    <property type="entry name" value="Homeodomain-like_sf"/>
</dbReference>
<dbReference type="Pfam" id="PF00440">
    <property type="entry name" value="TetR_N"/>
    <property type="match status" value="1"/>
</dbReference>
<dbReference type="InterPro" id="IPR001647">
    <property type="entry name" value="HTH_TetR"/>
</dbReference>
<proteinExistence type="predicted"/>
<dbReference type="Proteomes" id="UP000253370">
    <property type="component" value="Unassembled WGS sequence"/>
</dbReference>
<evidence type="ECO:0000313" key="5">
    <source>
        <dbReference type="Proteomes" id="UP000253370"/>
    </source>
</evidence>
<feature type="domain" description="HTH tetR-type" evidence="3">
    <location>
        <begin position="18"/>
        <end position="78"/>
    </location>
</feature>
<dbReference type="GO" id="GO:0003700">
    <property type="term" value="F:DNA-binding transcription factor activity"/>
    <property type="evidence" value="ECO:0007669"/>
    <property type="project" value="TreeGrafter"/>
</dbReference>
<dbReference type="Pfam" id="PF08362">
    <property type="entry name" value="TetR_C_3"/>
    <property type="match status" value="1"/>
</dbReference>
<accession>A0A365UA65</accession>
<dbReference type="PANTHER" id="PTHR30055">
    <property type="entry name" value="HTH-TYPE TRANSCRIPTIONAL REGULATOR RUTR"/>
    <property type="match status" value="1"/>
</dbReference>
<evidence type="ECO:0000256" key="2">
    <source>
        <dbReference type="PROSITE-ProRule" id="PRU00335"/>
    </source>
</evidence>
<dbReference type="EMBL" id="QNTQ01000006">
    <property type="protein sequence ID" value="RBI85895.1"/>
    <property type="molecule type" value="Genomic_DNA"/>
</dbReference>
<dbReference type="SUPFAM" id="SSF48498">
    <property type="entry name" value="Tetracyclin repressor-like, C-terminal domain"/>
    <property type="match status" value="1"/>
</dbReference>
<dbReference type="SUPFAM" id="SSF46689">
    <property type="entry name" value="Homeodomain-like"/>
    <property type="match status" value="1"/>
</dbReference>
<dbReference type="PROSITE" id="PS50977">
    <property type="entry name" value="HTH_TETR_2"/>
    <property type="match status" value="1"/>
</dbReference>
<dbReference type="PRINTS" id="PR00455">
    <property type="entry name" value="HTHTETR"/>
</dbReference>
<evidence type="ECO:0000259" key="3">
    <source>
        <dbReference type="PROSITE" id="PS50977"/>
    </source>
</evidence>